<evidence type="ECO:0000313" key="2">
    <source>
        <dbReference type="Proteomes" id="UP000287352"/>
    </source>
</evidence>
<evidence type="ECO:0000313" key="1">
    <source>
        <dbReference type="EMBL" id="GCE14761.1"/>
    </source>
</evidence>
<sequence>MPFLAAITTTGEFMEKSLLLCLAHPDDEAGCAPLVARYIAEGARATLICATNGEVGTVDEKFLTNYSSIAELRLAELQCATQVAGYTDVVTFGYRDSGMMGAKENLESSCLWQAPLEEVTDRIIEVIHRVRPQVLITFNTYGMYGHPDHIKINQATHAAFERLQGEPDAPQKLYYINISISKFHMKLFLTAMKIMGKDPRKVGVNADIDLIAAMESLTPITTKIPTGYYRARGWQASDCYPSQFQTSRFQRITRRLFGRWTEAYSALSRIIPEHQIGETIEKDLFE</sequence>
<gene>
    <name evidence="1" type="ORF">KTT_46200</name>
</gene>
<reference evidence="2" key="1">
    <citation type="submission" date="2018-12" db="EMBL/GenBank/DDBJ databases">
        <title>Tengunoibacter tsumagoiensis gen. nov., sp. nov., Dictyobacter kobayashii sp. nov., D. alpinus sp. nov., and D. joshuensis sp. nov. and description of Dictyobacteraceae fam. nov. within the order Ktedonobacterales isolated from Tengu-no-mugimeshi.</title>
        <authorList>
            <person name="Wang C.M."/>
            <person name="Zheng Y."/>
            <person name="Sakai Y."/>
            <person name="Toyoda A."/>
            <person name="Minakuchi Y."/>
            <person name="Abe K."/>
            <person name="Yokota A."/>
            <person name="Yabe S."/>
        </authorList>
    </citation>
    <scope>NUCLEOTIDE SEQUENCE [LARGE SCALE GENOMIC DNA]</scope>
    <source>
        <strain evidence="2">Uno3</strain>
    </source>
</reference>
<comment type="caution">
    <text evidence="1">The sequence shown here is derived from an EMBL/GenBank/DDBJ whole genome shotgun (WGS) entry which is preliminary data.</text>
</comment>
<dbReference type="PANTHER" id="PTHR12993">
    <property type="entry name" value="N-ACETYLGLUCOSAMINYL-PHOSPHATIDYLINOSITOL DE-N-ACETYLASE-RELATED"/>
    <property type="match status" value="1"/>
</dbReference>
<name>A0A402A6Z4_9CHLR</name>
<dbReference type="Gene3D" id="3.40.50.10320">
    <property type="entry name" value="LmbE-like"/>
    <property type="match status" value="1"/>
</dbReference>
<organism evidence="1 2">
    <name type="scientific">Tengunoibacter tsumagoiensis</name>
    <dbReference type="NCBI Taxonomy" id="2014871"/>
    <lineage>
        <taxon>Bacteria</taxon>
        <taxon>Bacillati</taxon>
        <taxon>Chloroflexota</taxon>
        <taxon>Ktedonobacteria</taxon>
        <taxon>Ktedonobacterales</taxon>
        <taxon>Dictyobacteraceae</taxon>
        <taxon>Tengunoibacter</taxon>
    </lineage>
</organism>
<proteinExistence type="predicted"/>
<dbReference type="GO" id="GO:0016811">
    <property type="term" value="F:hydrolase activity, acting on carbon-nitrogen (but not peptide) bonds, in linear amides"/>
    <property type="evidence" value="ECO:0007669"/>
    <property type="project" value="TreeGrafter"/>
</dbReference>
<dbReference type="InterPro" id="IPR024078">
    <property type="entry name" value="LmbE-like_dom_sf"/>
</dbReference>
<protein>
    <submittedName>
        <fullName evidence="1">GlcNAc-PI de-N-acetylase</fullName>
    </submittedName>
</protein>
<dbReference type="SUPFAM" id="SSF102588">
    <property type="entry name" value="LmbE-like"/>
    <property type="match status" value="1"/>
</dbReference>
<accession>A0A402A6Z4</accession>
<dbReference type="AlphaFoldDB" id="A0A402A6Z4"/>
<dbReference type="Proteomes" id="UP000287352">
    <property type="component" value="Unassembled WGS sequence"/>
</dbReference>
<dbReference type="PANTHER" id="PTHR12993:SF11">
    <property type="entry name" value="N-ACETYLGLUCOSAMINYL-PHOSPHATIDYLINOSITOL DE-N-ACETYLASE"/>
    <property type="match status" value="1"/>
</dbReference>
<dbReference type="EMBL" id="BIFR01000002">
    <property type="protein sequence ID" value="GCE14761.1"/>
    <property type="molecule type" value="Genomic_DNA"/>
</dbReference>
<dbReference type="InterPro" id="IPR003737">
    <property type="entry name" value="GlcNAc_PI_deacetylase-related"/>
</dbReference>
<keyword evidence="2" id="KW-1185">Reference proteome</keyword>
<dbReference type="Pfam" id="PF02585">
    <property type="entry name" value="PIG-L"/>
    <property type="match status" value="1"/>
</dbReference>